<organism evidence="1 2">
    <name type="scientific">Pseudomonas savastanoi pv. phaseolicola</name>
    <name type="common">Pseudomonas syringae pv. phaseolicola</name>
    <dbReference type="NCBI Taxonomy" id="319"/>
    <lineage>
        <taxon>Bacteria</taxon>
        <taxon>Pseudomonadati</taxon>
        <taxon>Pseudomonadota</taxon>
        <taxon>Gammaproteobacteria</taxon>
        <taxon>Pseudomonadales</taxon>
        <taxon>Pseudomonadaceae</taxon>
        <taxon>Pseudomonas</taxon>
    </lineage>
</organism>
<dbReference type="Proteomes" id="UP000050396">
    <property type="component" value="Unassembled WGS sequence"/>
</dbReference>
<sequence>MTSATMQPWLSTPGHFRKESSMKSIAGASVQWLGLWTTTIL</sequence>
<accession>A0A0Q0BWA9</accession>
<evidence type="ECO:0000313" key="1">
    <source>
        <dbReference type="EMBL" id="KPY19595.1"/>
    </source>
</evidence>
<dbReference type="AlphaFoldDB" id="A0A0Q0BWA9"/>
<reference evidence="1 2" key="1">
    <citation type="submission" date="2015-09" db="EMBL/GenBank/DDBJ databases">
        <title>Genome announcement of multiple Pseudomonas syringae strains.</title>
        <authorList>
            <person name="Thakur S."/>
            <person name="Wang P.W."/>
            <person name="Gong Y."/>
            <person name="Weir B.S."/>
            <person name="Guttman D.S."/>
        </authorList>
    </citation>
    <scope>NUCLEOTIDE SEQUENCE [LARGE SCALE GENOMIC DNA]</scope>
    <source>
        <strain evidence="1 2">ICMP2740</strain>
    </source>
</reference>
<gene>
    <name evidence="1" type="ORF">ALO55_103077</name>
</gene>
<dbReference type="EMBL" id="LJQZ01000082">
    <property type="protein sequence ID" value="KPY19595.1"/>
    <property type="molecule type" value="Genomic_DNA"/>
</dbReference>
<name>A0A0Q0BWA9_PSESH</name>
<protein>
    <submittedName>
        <fullName evidence="1">Uncharacterized protein</fullName>
    </submittedName>
</protein>
<proteinExistence type="predicted"/>
<comment type="caution">
    <text evidence="1">The sequence shown here is derived from an EMBL/GenBank/DDBJ whole genome shotgun (WGS) entry which is preliminary data.</text>
</comment>
<evidence type="ECO:0000313" key="2">
    <source>
        <dbReference type="Proteomes" id="UP000050396"/>
    </source>
</evidence>